<dbReference type="PANTHER" id="PTHR47797">
    <property type="entry name" value="DEHYDROGENASE, PUTATIVE (AFU_ORTHOLOGUE AFUA_8G05805)-RELATED"/>
    <property type="match status" value="1"/>
</dbReference>
<dbReference type="Proteomes" id="UP001174936">
    <property type="component" value="Unassembled WGS sequence"/>
</dbReference>
<feature type="domain" description="Cellobiose dehydrogenase-like cytochrome" evidence="1">
    <location>
        <begin position="16"/>
        <end position="195"/>
    </location>
</feature>
<evidence type="ECO:0000313" key="3">
    <source>
        <dbReference type="Proteomes" id="UP001174936"/>
    </source>
</evidence>
<dbReference type="Gene3D" id="2.60.40.1210">
    <property type="entry name" value="Cellobiose dehydrogenase, cytochrome domain"/>
    <property type="match status" value="1"/>
</dbReference>
<dbReference type="SUPFAM" id="SSF49344">
    <property type="entry name" value="CBD9-like"/>
    <property type="match status" value="1"/>
</dbReference>
<keyword evidence="3" id="KW-1185">Reference proteome</keyword>
<proteinExistence type="predicted"/>
<gene>
    <name evidence="2" type="ORF">B0T16DRAFT_392756</name>
</gene>
<accession>A0AA39Y3F8</accession>
<evidence type="ECO:0000259" key="1">
    <source>
        <dbReference type="Pfam" id="PF16010"/>
    </source>
</evidence>
<comment type="caution">
    <text evidence="2">The sequence shown here is derived from an EMBL/GenBank/DDBJ whole genome shotgun (WGS) entry which is preliminary data.</text>
</comment>
<evidence type="ECO:0000313" key="2">
    <source>
        <dbReference type="EMBL" id="KAK0644396.1"/>
    </source>
</evidence>
<reference evidence="2" key="1">
    <citation type="submission" date="2023-06" db="EMBL/GenBank/DDBJ databases">
        <title>Genome-scale phylogeny and comparative genomics of the fungal order Sordariales.</title>
        <authorList>
            <consortium name="Lawrence Berkeley National Laboratory"/>
            <person name="Hensen N."/>
            <person name="Bonometti L."/>
            <person name="Westerberg I."/>
            <person name="Brannstrom I.O."/>
            <person name="Guillou S."/>
            <person name="Cros-Aarteil S."/>
            <person name="Calhoun S."/>
            <person name="Haridas S."/>
            <person name="Kuo A."/>
            <person name="Mondo S."/>
            <person name="Pangilinan J."/>
            <person name="Riley R."/>
            <person name="Labutti K."/>
            <person name="Andreopoulos B."/>
            <person name="Lipzen A."/>
            <person name="Chen C."/>
            <person name="Yanf M."/>
            <person name="Daum C."/>
            <person name="Ng V."/>
            <person name="Clum A."/>
            <person name="Steindorff A."/>
            <person name="Ohm R."/>
            <person name="Martin F."/>
            <person name="Silar P."/>
            <person name="Natvig D."/>
            <person name="Lalanne C."/>
            <person name="Gautier V."/>
            <person name="Ament-Velasquez S.L."/>
            <person name="Kruys A."/>
            <person name="Hutchinson M.I."/>
            <person name="Powell A.J."/>
            <person name="Barry K."/>
            <person name="Miller A.N."/>
            <person name="Grigoriev I.V."/>
            <person name="Debuchy R."/>
            <person name="Gladieux P."/>
            <person name="Thoren M.H."/>
            <person name="Johannesson H."/>
        </authorList>
    </citation>
    <scope>NUCLEOTIDE SEQUENCE</scope>
    <source>
        <strain evidence="2">SMH2532-1</strain>
    </source>
</reference>
<dbReference type="Pfam" id="PF16010">
    <property type="entry name" value="CDH-cyt"/>
    <property type="match status" value="1"/>
</dbReference>
<sequence>MATAALGQATSTSSAYHDPYTGIHFQRYASGNYSFSLVLPDNPSFATTDLIGQLVSPLSPDGDGWAGVSFGSKMMGPLLLVAWPTPSKSVIVSPRLAHGKSPDSVHVYDNHPVKVKQIPEGTFVNGTHVTATFLCEGCVNADSFDPRASQIWQFAWAWSQRRVAEPGKPDTALSDHRGVYGFFGVDLEGAKSTEFLTLGIHRLCEAQVWV</sequence>
<dbReference type="InterPro" id="IPR015920">
    <property type="entry name" value="Cellobiose_DH-like_cyt"/>
</dbReference>
<protein>
    <recommendedName>
        <fullName evidence="1">Cellobiose dehydrogenase-like cytochrome domain-containing protein</fullName>
    </recommendedName>
</protein>
<dbReference type="CDD" id="cd09630">
    <property type="entry name" value="CDH_like_cytochrome"/>
    <property type="match status" value="1"/>
</dbReference>
<dbReference type="AlphaFoldDB" id="A0AA39Y3F8"/>
<name>A0AA39Y3F8_9PEZI</name>
<dbReference type="EMBL" id="JAULSV010000005">
    <property type="protein sequence ID" value="KAK0644396.1"/>
    <property type="molecule type" value="Genomic_DNA"/>
</dbReference>
<dbReference type="PANTHER" id="PTHR47797:SF5">
    <property type="entry name" value="CELLOBIOSE DEHYDROGENASE CYTOCHROME DOMAIN-CONTAINING PROTEIN"/>
    <property type="match status" value="1"/>
</dbReference>
<organism evidence="2 3">
    <name type="scientific">Cercophora newfieldiana</name>
    <dbReference type="NCBI Taxonomy" id="92897"/>
    <lineage>
        <taxon>Eukaryota</taxon>
        <taxon>Fungi</taxon>
        <taxon>Dikarya</taxon>
        <taxon>Ascomycota</taxon>
        <taxon>Pezizomycotina</taxon>
        <taxon>Sordariomycetes</taxon>
        <taxon>Sordariomycetidae</taxon>
        <taxon>Sordariales</taxon>
        <taxon>Lasiosphaeriaceae</taxon>
        <taxon>Cercophora</taxon>
    </lineage>
</organism>